<dbReference type="InterPro" id="IPR036047">
    <property type="entry name" value="F-box-like_dom_sf"/>
</dbReference>
<organism evidence="2 3">
    <name type="scientific">Adineta steineri</name>
    <dbReference type="NCBI Taxonomy" id="433720"/>
    <lineage>
        <taxon>Eukaryota</taxon>
        <taxon>Metazoa</taxon>
        <taxon>Spiralia</taxon>
        <taxon>Gnathifera</taxon>
        <taxon>Rotifera</taxon>
        <taxon>Eurotatoria</taxon>
        <taxon>Bdelloidea</taxon>
        <taxon>Adinetida</taxon>
        <taxon>Adinetidae</taxon>
        <taxon>Adineta</taxon>
    </lineage>
</organism>
<dbReference type="Pfam" id="PF00646">
    <property type="entry name" value="F-box"/>
    <property type="match status" value="1"/>
</dbReference>
<comment type="caution">
    <text evidence="2">The sequence shown here is derived from an EMBL/GenBank/DDBJ whole genome shotgun (WGS) entry which is preliminary data.</text>
</comment>
<dbReference type="PROSITE" id="PS50181">
    <property type="entry name" value="FBOX"/>
    <property type="match status" value="1"/>
</dbReference>
<dbReference type="InterPro" id="IPR032675">
    <property type="entry name" value="LRR_dom_sf"/>
</dbReference>
<evidence type="ECO:0000313" key="2">
    <source>
        <dbReference type="EMBL" id="CAF1223394.1"/>
    </source>
</evidence>
<protein>
    <recommendedName>
        <fullName evidence="1">F-box domain-containing protein</fullName>
    </recommendedName>
</protein>
<evidence type="ECO:0000259" key="1">
    <source>
        <dbReference type="PROSITE" id="PS50181"/>
    </source>
</evidence>
<dbReference type="AlphaFoldDB" id="A0A814Y204"/>
<feature type="domain" description="F-box" evidence="1">
    <location>
        <begin position="9"/>
        <end position="57"/>
    </location>
</feature>
<evidence type="ECO:0000313" key="3">
    <source>
        <dbReference type="Proteomes" id="UP000663832"/>
    </source>
</evidence>
<dbReference type="InterPro" id="IPR001810">
    <property type="entry name" value="F-box_dom"/>
</dbReference>
<proteinExistence type="predicted"/>
<dbReference type="OrthoDB" id="3219396at2759"/>
<keyword evidence="3" id="KW-1185">Reference proteome</keyword>
<sequence length="453" mass="52400">MASSVEIELCPINDLPELVLVEIFSYLPIDERPALEETCKLWYNIIRNSPSLAFTCTIRLHALVEESINPIRTRLGRVLPRWTRITQSQSKPAAAAIDPRPYGYIQQYVKRFRHDIKHLYIDVEQHDPSCRYVLCQLLTLFGPEQCSKGRQIRTFCLRFTTNNPLLMKSLEIIQALRIFFQYDGSKNRRESLISCDFSGLTISLDDDTILTLAKHNPYLRKLNLQDQSLVCILTPFCILQIIDMLKELEDLWIDMISLSDEFILMLTGNDDEQQPFIQKSPLKHLGIRIRREEKFSDEIDAKLWQKLHEKYPHMKMTLNFGLTTPPNRVRAYLNPDLQLPVQTLIMNSAIPLVDELCLAANSFGDTLENIHICTSNQWAELTRTPAFNKVIFYIAYKCIHLRTLYVDAALNQDTIEDIYRLHPHLKESGASKLLLVDNPTHIILPEDMGDLFG</sequence>
<dbReference type="SUPFAM" id="SSF81383">
    <property type="entry name" value="F-box domain"/>
    <property type="match status" value="1"/>
</dbReference>
<dbReference type="PANTHER" id="PTHR20872:SF1">
    <property type="entry name" value="F-BOX DOMAIN-CONTAINING PROTEIN"/>
    <property type="match status" value="1"/>
</dbReference>
<dbReference type="Proteomes" id="UP000663832">
    <property type="component" value="Unassembled WGS sequence"/>
</dbReference>
<dbReference type="Gene3D" id="3.80.10.10">
    <property type="entry name" value="Ribonuclease Inhibitor"/>
    <property type="match status" value="1"/>
</dbReference>
<reference evidence="2" key="1">
    <citation type="submission" date="2021-02" db="EMBL/GenBank/DDBJ databases">
        <authorList>
            <person name="Nowell W R."/>
        </authorList>
    </citation>
    <scope>NUCLEOTIDE SEQUENCE</scope>
</reference>
<dbReference type="EMBL" id="CAJNOM010000203">
    <property type="protein sequence ID" value="CAF1223394.1"/>
    <property type="molecule type" value="Genomic_DNA"/>
</dbReference>
<gene>
    <name evidence="2" type="ORF">QVE165_LOCUS27028</name>
</gene>
<dbReference type="PANTHER" id="PTHR20872">
    <property type="match status" value="1"/>
</dbReference>
<dbReference type="Gene3D" id="1.20.1280.50">
    <property type="match status" value="1"/>
</dbReference>
<name>A0A814Y204_9BILA</name>
<dbReference type="SMART" id="SM00256">
    <property type="entry name" value="FBOX"/>
    <property type="match status" value="1"/>
</dbReference>
<accession>A0A814Y204</accession>